<evidence type="ECO:0000259" key="1">
    <source>
        <dbReference type="Pfam" id="PF02781"/>
    </source>
</evidence>
<dbReference type="EMBL" id="SUMC01000056">
    <property type="protein sequence ID" value="TKA03167.1"/>
    <property type="molecule type" value="Genomic_DNA"/>
</dbReference>
<dbReference type="Pfam" id="PF02781">
    <property type="entry name" value="G6PD_C"/>
    <property type="match status" value="1"/>
</dbReference>
<organism evidence="2 3">
    <name type="scientific">Actinacidiphila oryziradicis</name>
    <dbReference type="NCBI Taxonomy" id="2571141"/>
    <lineage>
        <taxon>Bacteria</taxon>
        <taxon>Bacillati</taxon>
        <taxon>Actinomycetota</taxon>
        <taxon>Actinomycetes</taxon>
        <taxon>Kitasatosporales</taxon>
        <taxon>Streptomycetaceae</taxon>
        <taxon>Actinacidiphila</taxon>
    </lineage>
</organism>
<sequence>MDGRAGGRRRPVRTAPRFAREDSVEETWRIVQPLLDAPTQVLPYRKGSWGPAEADALVRGHPRWQRPWLA</sequence>
<comment type="caution">
    <text evidence="2">The sequence shown here is derived from an EMBL/GenBank/DDBJ whole genome shotgun (WGS) entry which is preliminary data.</text>
</comment>
<proteinExistence type="predicted"/>
<dbReference type="RefSeq" id="WP_136728566.1">
    <property type="nucleotide sequence ID" value="NZ_SUMC01000056.1"/>
</dbReference>
<protein>
    <recommendedName>
        <fullName evidence="1">Glucose-6-phosphate dehydrogenase C-terminal domain-containing protein</fullName>
    </recommendedName>
</protein>
<gene>
    <name evidence="2" type="ORF">FCI23_37060</name>
</gene>
<dbReference type="GO" id="GO:0004345">
    <property type="term" value="F:glucose-6-phosphate dehydrogenase activity"/>
    <property type="evidence" value="ECO:0007669"/>
    <property type="project" value="InterPro"/>
</dbReference>
<dbReference type="SUPFAM" id="SSF55347">
    <property type="entry name" value="Glyceraldehyde-3-phosphate dehydrogenase-like, C-terminal domain"/>
    <property type="match status" value="1"/>
</dbReference>
<dbReference type="GO" id="GO:0050661">
    <property type="term" value="F:NADP binding"/>
    <property type="evidence" value="ECO:0007669"/>
    <property type="project" value="InterPro"/>
</dbReference>
<reference evidence="2 3" key="1">
    <citation type="submission" date="2019-04" db="EMBL/GenBank/DDBJ databases">
        <title>Streptomyces oryziradicis sp. nov., a novel actinomycete isolated from rhizosphere soil of rice (Oryza sativa L.).</title>
        <authorList>
            <person name="Li C."/>
        </authorList>
    </citation>
    <scope>NUCLEOTIDE SEQUENCE [LARGE SCALE GENOMIC DNA]</scope>
    <source>
        <strain evidence="2 3">NEAU-C40</strain>
    </source>
</reference>
<dbReference type="GO" id="GO:0006006">
    <property type="term" value="P:glucose metabolic process"/>
    <property type="evidence" value="ECO:0007669"/>
    <property type="project" value="InterPro"/>
</dbReference>
<accession>A0A4U0S4Z6</accession>
<feature type="domain" description="Glucose-6-phosphate dehydrogenase C-terminal" evidence="1">
    <location>
        <begin position="17"/>
        <end position="62"/>
    </location>
</feature>
<dbReference type="Proteomes" id="UP000305778">
    <property type="component" value="Unassembled WGS sequence"/>
</dbReference>
<dbReference type="Gene3D" id="3.30.360.10">
    <property type="entry name" value="Dihydrodipicolinate Reductase, domain 2"/>
    <property type="match status" value="1"/>
</dbReference>
<dbReference type="AlphaFoldDB" id="A0A4U0S4Z6"/>
<evidence type="ECO:0000313" key="2">
    <source>
        <dbReference type="EMBL" id="TKA03167.1"/>
    </source>
</evidence>
<evidence type="ECO:0000313" key="3">
    <source>
        <dbReference type="Proteomes" id="UP000305778"/>
    </source>
</evidence>
<keyword evidence="3" id="KW-1185">Reference proteome</keyword>
<dbReference type="InterPro" id="IPR022675">
    <property type="entry name" value="G6P_DH_C"/>
</dbReference>
<name>A0A4U0S4Z6_9ACTN</name>